<dbReference type="Proteomes" id="UP001598201">
    <property type="component" value="Unassembled WGS sequence"/>
</dbReference>
<evidence type="ECO:0000313" key="3">
    <source>
        <dbReference type="EMBL" id="MFD3222869.1"/>
    </source>
</evidence>
<accession>A0A0H3F8X4</accession>
<evidence type="ECO:0000313" key="2">
    <source>
        <dbReference type="EMBL" id="ADW73359.1"/>
    </source>
</evidence>
<keyword evidence="5" id="KW-1185">Reference proteome</keyword>
<dbReference type="AlphaFoldDB" id="A0A0H3F8X4"/>
<organism evidence="2 4">
    <name type="scientific">Rahnella sp. (strain Y9602)</name>
    <dbReference type="NCBI Taxonomy" id="2703885"/>
    <lineage>
        <taxon>Bacteria</taxon>
        <taxon>Pseudomonadati</taxon>
        <taxon>Pseudomonadota</taxon>
        <taxon>Gammaproteobacteria</taxon>
        <taxon>Enterobacterales</taxon>
        <taxon>Yersiniaceae</taxon>
        <taxon>Rahnella</taxon>
    </lineage>
</organism>
<dbReference type="KEGG" id="rah:Rahaq_1741"/>
<sequence length="90" mass="10374">MKNIIEERQFAGCETRACADILGADRAVQMPQKKSGWIKQLFAIVHGWNERRVSRKILHSLSADQLKDIGLAKSDIDREYPKAIWPNWPK</sequence>
<dbReference type="eggNOG" id="COG5457">
    <property type="taxonomic scope" value="Bacteria"/>
</dbReference>
<dbReference type="Proteomes" id="UP000007257">
    <property type="component" value="Chromosome"/>
</dbReference>
<dbReference type="GeneID" id="95417579"/>
<reference evidence="3 5" key="3">
    <citation type="submission" date="2024-09" db="EMBL/GenBank/DDBJ databases">
        <title>Genomes of Rahnella.</title>
        <authorList>
            <person name="Mnguni F.C."/>
            <person name="Shin G.Y."/>
            <person name="Coutinho T."/>
        </authorList>
    </citation>
    <scope>NUCLEOTIDE SEQUENCE [LARGE SCALE GENOMIC DNA]</scope>
    <source>
        <strain evidence="3 5">20WA0057</strain>
    </source>
</reference>
<dbReference type="EMBL" id="JBHUCJ010000007">
    <property type="protein sequence ID" value="MFD3222869.1"/>
    <property type="molecule type" value="Genomic_DNA"/>
</dbReference>
<name>A0A0H3F8X4_RAHSY</name>
<dbReference type="HOGENOM" id="CLU_2605289_0_0_6"/>
<dbReference type="RefSeq" id="WP_013575061.1">
    <property type="nucleotide sequence ID" value="NC_015061.1"/>
</dbReference>
<evidence type="ECO:0000259" key="1">
    <source>
        <dbReference type="Pfam" id="PF06568"/>
    </source>
</evidence>
<gene>
    <name evidence="2" type="ordered locus">Rahaq_1741</name>
    <name evidence="3" type="ORF">ACFPK4_04945</name>
</gene>
<evidence type="ECO:0000313" key="4">
    <source>
        <dbReference type="Proteomes" id="UP000007257"/>
    </source>
</evidence>
<dbReference type="InterPro" id="IPR009506">
    <property type="entry name" value="YjiS-like"/>
</dbReference>
<protein>
    <submittedName>
        <fullName evidence="3">DUF1127 domain-containing protein</fullName>
    </submittedName>
</protein>
<proteinExistence type="predicted"/>
<evidence type="ECO:0000313" key="5">
    <source>
        <dbReference type="Proteomes" id="UP001598201"/>
    </source>
</evidence>
<dbReference type="Pfam" id="PF06568">
    <property type="entry name" value="YjiS-like"/>
    <property type="match status" value="1"/>
</dbReference>
<dbReference type="OrthoDB" id="6505244at2"/>
<reference evidence="4" key="1">
    <citation type="submission" date="2011-01" db="EMBL/GenBank/DDBJ databases">
        <title>Complete sequence of chromosome of Rahnella sp. Y9602.</title>
        <authorList>
            <consortium name="US DOE Joint Genome Institute"/>
            <person name="Lucas S."/>
            <person name="Copeland A."/>
            <person name="Lapidus A."/>
            <person name="Cheng J.-F."/>
            <person name="Goodwin L."/>
            <person name="Pitluck S."/>
            <person name="Lu M."/>
            <person name="Detter J.C."/>
            <person name="Han C."/>
            <person name="Tapia R."/>
            <person name="Land M."/>
            <person name="Hauser L."/>
            <person name="Kyrpides N."/>
            <person name="Ivanova N."/>
            <person name="Ovchinnikova G."/>
            <person name="Pagani I."/>
            <person name="Sobecky P.A."/>
            <person name="Martinez R.J."/>
            <person name="Woyke T."/>
        </authorList>
    </citation>
    <scope>NUCLEOTIDE SEQUENCE [LARGE SCALE GENOMIC DNA]</scope>
    <source>
        <strain evidence="4">Y9602</strain>
    </source>
</reference>
<dbReference type="EMBL" id="CP002505">
    <property type="protein sequence ID" value="ADW73359.1"/>
    <property type="molecule type" value="Genomic_DNA"/>
</dbReference>
<reference evidence="2 4" key="2">
    <citation type="journal article" date="2012" name="J. Bacteriol.">
        <title>Complete Genome Sequence of Rahnella sp. Strain Y9602, a Gammaproteobacterium Isolate from Metal- and Radionuclide-Contaminated Soil.</title>
        <authorList>
            <person name="Martinez R.J."/>
            <person name="Bruce D."/>
            <person name="Detter C."/>
            <person name="Goodwin L.A."/>
            <person name="Han J."/>
            <person name="Han C.S."/>
            <person name="Held B."/>
            <person name="Land M.L."/>
            <person name="Mikhailova N."/>
            <person name="Nolan M."/>
            <person name="Pennacchio L."/>
            <person name="Pitluck S."/>
            <person name="Tapia R."/>
            <person name="Woyke T."/>
            <person name="Sobecky P.A."/>
        </authorList>
    </citation>
    <scope>NUCLEOTIDE SEQUENCE [LARGE SCALE GENOMIC DNA]</scope>
    <source>
        <strain evidence="2 4">Y9602</strain>
    </source>
</reference>
<feature type="domain" description="YjiS-like" evidence="1">
    <location>
        <begin position="41"/>
        <end position="76"/>
    </location>
</feature>